<keyword evidence="2" id="KW-1185">Reference proteome</keyword>
<gene>
    <name evidence="1" type="ORF">H6G81_18645</name>
</gene>
<evidence type="ECO:0000313" key="1">
    <source>
        <dbReference type="EMBL" id="MBD2606493.1"/>
    </source>
</evidence>
<dbReference type="Gene3D" id="1.10.1740.10">
    <property type="match status" value="1"/>
</dbReference>
<sequence length="228" mass="27278">MDDDLDLQLRQLVYAAQNHPQKSAERRKILNKLIAKIQSSGKLKKFVEWRQKLTHFPDIYSEAEANTYLKICKDIEDYRPEHPVMAWVNQIFTWRFHDVRRQYRRRTQILSLDELDSCNSGSDKPVSKELSRVQYEIKDKLISETEDELELSTTKSFINNDPEGLLQNTYIGEDTNANLQKVILMRLDHEKWEDISQKLGHPISRLSELYQRNIKKRKFIDYFRKYLQ</sequence>
<name>A0ABR8GUS4_9CYAN</name>
<dbReference type="Proteomes" id="UP000660380">
    <property type="component" value="Unassembled WGS sequence"/>
</dbReference>
<evidence type="ECO:0000313" key="2">
    <source>
        <dbReference type="Proteomes" id="UP000660380"/>
    </source>
</evidence>
<comment type="caution">
    <text evidence="1">The sequence shown here is derived from an EMBL/GenBank/DDBJ whole genome shotgun (WGS) entry which is preliminary data.</text>
</comment>
<evidence type="ECO:0008006" key="3">
    <source>
        <dbReference type="Google" id="ProtNLM"/>
    </source>
</evidence>
<reference evidence="1 2" key="1">
    <citation type="journal article" date="2020" name="ISME J.">
        <title>Comparative genomics reveals insights into cyanobacterial evolution and habitat adaptation.</title>
        <authorList>
            <person name="Chen M.Y."/>
            <person name="Teng W.K."/>
            <person name="Zhao L."/>
            <person name="Hu C.X."/>
            <person name="Zhou Y.K."/>
            <person name="Han B.P."/>
            <person name="Song L.R."/>
            <person name="Shu W.S."/>
        </authorList>
    </citation>
    <scope>NUCLEOTIDE SEQUENCE [LARGE SCALE GENOMIC DNA]</scope>
    <source>
        <strain evidence="1 2">FACHB-248</strain>
    </source>
</reference>
<accession>A0ABR8GUS4</accession>
<proteinExistence type="predicted"/>
<organism evidence="1 2">
    <name type="scientific">Scytonema hofmannii FACHB-248</name>
    <dbReference type="NCBI Taxonomy" id="1842502"/>
    <lineage>
        <taxon>Bacteria</taxon>
        <taxon>Bacillati</taxon>
        <taxon>Cyanobacteriota</taxon>
        <taxon>Cyanophyceae</taxon>
        <taxon>Nostocales</taxon>
        <taxon>Scytonemataceae</taxon>
        <taxon>Scytonema</taxon>
    </lineage>
</organism>
<protein>
    <recommendedName>
        <fullName evidence="3">Sigma-70 family RNA polymerase sigma factor</fullName>
    </recommendedName>
</protein>
<dbReference type="EMBL" id="JACJTA010000041">
    <property type="protein sequence ID" value="MBD2606493.1"/>
    <property type="molecule type" value="Genomic_DNA"/>
</dbReference>